<keyword evidence="2" id="KW-0732">Signal</keyword>
<dbReference type="Proteomes" id="UP001601303">
    <property type="component" value="Unassembled WGS sequence"/>
</dbReference>
<feature type="chain" id="PRO_5046323459" evidence="2">
    <location>
        <begin position="27"/>
        <end position="334"/>
    </location>
</feature>
<dbReference type="InterPro" id="IPR021416">
    <property type="entry name" value="DUF3048_N"/>
</dbReference>
<dbReference type="SUPFAM" id="SSF159774">
    <property type="entry name" value="YerB-like"/>
    <property type="match status" value="1"/>
</dbReference>
<dbReference type="InterPro" id="IPR023158">
    <property type="entry name" value="YerB-like_sf"/>
</dbReference>
<feature type="compositionally biased region" description="Low complexity" evidence="1">
    <location>
        <begin position="45"/>
        <end position="55"/>
    </location>
</feature>
<dbReference type="Pfam" id="PF11258">
    <property type="entry name" value="DUF3048"/>
    <property type="match status" value="1"/>
</dbReference>
<feature type="signal peptide" evidence="2">
    <location>
        <begin position="1"/>
        <end position="26"/>
    </location>
</feature>
<dbReference type="RefSeq" id="WP_388104354.1">
    <property type="nucleotide sequence ID" value="NZ_JBIAHM010000002.1"/>
</dbReference>
<sequence length="334" mass="35020">MGQKAPRRRGARRAALLAATMTASLAVGCTAHHGGTVDDGRGRNQSPTQSPTESPSGGGTVAPAAGPLLAVKIDNVPAARPQTGLDSADIVYAEQVEGGLSRLMAVFATKLPKSVGPVRSARVSDLELLRQFDDPTLAFSGAQHKLLPLIAKAPLRSASPDEAASAYYRGVDKSAPHNLYLHPDKLLSSAPGAAALTTGFRYGAAPAGGKATASRTVRYPAARFTFTWSGPQHRWLVTEDGTPTVTTAGKRLAPATAVIQYVKIQKSAYHDVLGNNTPYTVTVGSGKADVLRDGRTYSVDWKRPTATDGTEFTTSDGTPVNFAKGQVWVVFAKA</sequence>
<dbReference type="Pfam" id="PF17479">
    <property type="entry name" value="DUF3048_C"/>
    <property type="match status" value="1"/>
</dbReference>
<proteinExistence type="predicted"/>
<comment type="caution">
    <text evidence="5">The sequence shown here is derived from an EMBL/GenBank/DDBJ whole genome shotgun (WGS) entry which is preliminary data.</text>
</comment>
<evidence type="ECO:0000313" key="6">
    <source>
        <dbReference type="Proteomes" id="UP001601303"/>
    </source>
</evidence>
<dbReference type="EMBL" id="JBIAHM010000002">
    <property type="protein sequence ID" value="MFE9598785.1"/>
    <property type="molecule type" value="Genomic_DNA"/>
</dbReference>
<organism evidence="5 6">
    <name type="scientific">Streptomyces hokutonensis</name>
    <dbReference type="NCBI Taxonomy" id="1306990"/>
    <lineage>
        <taxon>Bacteria</taxon>
        <taxon>Bacillati</taxon>
        <taxon>Actinomycetota</taxon>
        <taxon>Actinomycetes</taxon>
        <taxon>Kitasatosporales</taxon>
        <taxon>Streptomycetaceae</taxon>
        <taxon>Streptomyces</taxon>
    </lineage>
</organism>
<evidence type="ECO:0000256" key="1">
    <source>
        <dbReference type="SAM" id="MobiDB-lite"/>
    </source>
</evidence>
<keyword evidence="6" id="KW-1185">Reference proteome</keyword>
<evidence type="ECO:0000259" key="4">
    <source>
        <dbReference type="Pfam" id="PF17479"/>
    </source>
</evidence>
<feature type="domain" description="DUF3048" evidence="3">
    <location>
        <begin position="65"/>
        <end position="191"/>
    </location>
</feature>
<name>A0ABW6LY06_9ACTN</name>
<feature type="domain" description="DUF3048" evidence="4">
    <location>
        <begin position="216"/>
        <end position="329"/>
    </location>
</feature>
<evidence type="ECO:0000313" key="5">
    <source>
        <dbReference type="EMBL" id="MFE9598785.1"/>
    </source>
</evidence>
<dbReference type="InterPro" id="IPR035328">
    <property type="entry name" value="DUF3048_C"/>
</dbReference>
<gene>
    <name evidence="5" type="ORF">ACFYNQ_09405</name>
</gene>
<protein>
    <submittedName>
        <fullName evidence="5">DUF3048 domain-containing protein</fullName>
    </submittedName>
</protein>
<accession>A0ABW6LY06</accession>
<evidence type="ECO:0000259" key="3">
    <source>
        <dbReference type="Pfam" id="PF11258"/>
    </source>
</evidence>
<dbReference type="PROSITE" id="PS51257">
    <property type="entry name" value="PROKAR_LIPOPROTEIN"/>
    <property type="match status" value="1"/>
</dbReference>
<evidence type="ECO:0000256" key="2">
    <source>
        <dbReference type="SAM" id="SignalP"/>
    </source>
</evidence>
<reference evidence="5 6" key="1">
    <citation type="submission" date="2024-10" db="EMBL/GenBank/DDBJ databases">
        <title>The Natural Products Discovery Center: Release of the First 8490 Sequenced Strains for Exploring Actinobacteria Biosynthetic Diversity.</title>
        <authorList>
            <person name="Kalkreuter E."/>
            <person name="Kautsar S.A."/>
            <person name="Yang D."/>
            <person name="Bader C.D."/>
            <person name="Teijaro C.N."/>
            <person name="Fluegel L."/>
            <person name="Davis C.M."/>
            <person name="Simpson J.R."/>
            <person name="Lauterbach L."/>
            <person name="Steele A.D."/>
            <person name="Gui C."/>
            <person name="Meng S."/>
            <person name="Li G."/>
            <person name="Viehrig K."/>
            <person name="Ye F."/>
            <person name="Su P."/>
            <person name="Kiefer A.F."/>
            <person name="Nichols A."/>
            <person name="Cepeda A.J."/>
            <person name="Yan W."/>
            <person name="Fan B."/>
            <person name="Jiang Y."/>
            <person name="Adhikari A."/>
            <person name="Zheng C.-J."/>
            <person name="Schuster L."/>
            <person name="Cowan T.M."/>
            <person name="Smanski M.J."/>
            <person name="Chevrette M.G."/>
            <person name="De Carvalho L.P.S."/>
            <person name="Shen B."/>
        </authorList>
    </citation>
    <scope>NUCLEOTIDE SEQUENCE [LARGE SCALE GENOMIC DNA]</scope>
    <source>
        <strain evidence="5 6">NPDC006488</strain>
    </source>
</reference>
<feature type="region of interest" description="Disordered" evidence="1">
    <location>
        <begin position="32"/>
        <end position="63"/>
    </location>
</feature>
<dbReference type="Gene3D" id="3.50.90.10">
    <property type="entry name" value="YerB-like"/>
    <property type="match status" value="1"/>
</dbReference>